<evidence type="ECO:0000256" key="5">
    <source>
        <dbReference type="ARBA" id="ARBA00022989"/>
    </source>
</evidence>
<evidence type="ECO:0000256" key="3">
    <source>
        <dbReference type="ARBA" id="ARBA00022475"/>
    </source>
</evidence>
<evidence type="ECO:0000256" key="4">
    <source>
        <dbReference type="ARBA" id="ARBA00022692"/>
    </source>
</evidence>
<keyword evidence="5 7" id="KW-1133">Transmembrane helix</keyword>
<dbReference type="NCBIfam" id="TIGR03920">
    <property type="entry name" value="T7SS_EccD"/>
    <property type="match status" value="1"/>
</dbReference>
<evidence type="ECO:0000256" key="7">
    <source>
        <dbReference type="SAM" id="Phobius"/>
    </source>
</evidence>
<dbReference type="InterPro" id="IPR024962">
    <property type="entry name" value="YukD-like"/>
</dbReference>
<feature type="transmembrane region" description="Helical" evidence="7">
    <location>
        <begin position="259"/>
        <end position="284"/>
    </location>
</feature>
<keyword evidence="3" id="KW-1003">Cell membrane</keyword>
<dbReference type="InterPro" id="IPR044049">
    <property type="entry name" value="EccD_transm"/>
</dbReference>
<feature type="transmembrane region" description="Helical" evidence="7">
    <location>
        <begin position="372"/>
        <end position="393"/>
    </location>
</feature>
<organism evidence="9 10">
    <name type="scientific">Saccharopolyspora thermophila</name>
    <dbReference type="NCBI Taxonomy" id="89367"/>
    <lineage>
        <taxon>Bacteria</taxon>
        <taxon>Bacillati</taxon>
        <taxon>Actinomycetota</taxon>
        <taxon>Actinomycetes</taxon>
        <taxon>Pseudonocardiales</taxon>
        <taxon>Pseudonocardiaceae</taxon>
        <taxon>Saccharopolyspora</taxon>
    </lineage>
</organism>
<evidence type="ECO:0000256" key="2">
    <source>
        <dbReference type="ARBA" id="ARBA00006162"/>
    </source>
</evidence>
<dbReference type="Gene3D" id="3.10.20.90">
    <property type="entry name" value="Phosphatidylinositol 3-kinase Catalytic Subunit, Chain A, domain 1"/>
    <property type="match status" value="1"/>
</dbReference>
<feature type="transmembrane region" description="Helical" evidence="7">
    <location>
        <begin position="232"/>
        <end position="253"/>
    </location>
</feature>
<proteinExistence type="inferred from homology"/>
<dbReference type="Proteomes" id="UP001500220">
    <property type="component" value="Unassembled WGS sequence"/>
</dbReference>
<dbReference type="RefSeq" id="WP_346072466.1">
    <property type="nucleotide sequence ID" value="NZ_BAAAHC010000005.1"/>
</dbReference>
<evidence type="ECO:0000256" key="6">
    <source>
        <dbReference type="ARBA" id="ARBA00023136"/>
    </source>
</evidence>
<feature type="transmembrane region" description="Helical" evidence="7">
    <location>
        <begin position="125"/>
        <end position="144"/>
    </location>
</feature>
<name>A0ABN1C6C6_9PSEU</name>
<dbReference type="Pfam" id="PF08817">
    <property type="entry name" value="YukD"/>
    <property type="match status" value="1"/>
</dbReference>
<protein>
    <recommendedName>
        <fullName evidence="8">EccD-like transmembrane domain-containing protein</fullName>
    </recommendedName>
</protein>
<dbReference type="PIRSF" id="PIRSF017804">
    <property type="entry name" value="Secretion_EccD1"/>
    <property type="match status" value="1"/>
</dbReference>
<evidence type="ECO:0000256" key="1">
    <source>
        <dbReference type="ARBA" id="ARBA00004651"/>
    </source>
</evidence>
<keyword evidence="10" id="KW-1185">Reference proteome</keyword>
<comment type="caution">
    <text evidence="9">The sequence shown here is derived from an EMBL/GenBank/DDBJ whole genome shotgun (WGS) entry which is preliminary data.</text>
</comment>
<dbReference type="InterPro" id="IPR006707">
    <property type="entry name" value="T7SS_EccD"/>
</dbReference>
<feature type="transmembrane region" description="Helical" evidence="7">
    <location>
        <begin position="432"/>
        <end position="458"/>
    </location>
</feature>
<feature type="domain" description="EccD-like transmembrane" evidence="8">
    <location>
        <begin position="123"/>
        <end position="461"/>
    </location>
</feature>
<feature type="transmembrane region" description="Helical" evidence="7">
    <location>
        <begin position="203"/>
        <end position="225"/>
    </location>
</feature>
<evidence type="ECO:0000259" key="8">
    <source>
        <dbReference type="Pfam" id="PF19053"/>
    </source>
</evidence>
<feature type="transmembrane region" description="Helical" evidence="7">
    <location>
        <begin position="150"/>
        <end position="169"/>
    </location>
</feature>
<keyword evidence="4 7" id="KW-0812">Transmembrane</keyword>
<dbReference type="EMBL" id="BAAAHC010000005">
    <property type="protein sequence ID" value="GAA0512471.1"/>
    <property type="molecule type" value="Genomic_DNA"/>
</dbReference>
<keyword evidence="6 7" id="KW-0472">Membrane</keyword>
<accession>A0ABN1C6C6</accession>
<reference evidence="9 10" key="1">
    <citation type="journal article" date="2019" name="Int. J. Syst. Evol. Microbiol.">
        <title>The Global Catalogue of Microorganisms (GCM) 10K type strain sequencing project: providing services to taxonomists for standard genome sequencing and annotation.</title>
        <authorList>
            <consortium name="The Broad Institute Genomics Platform"/>
            <consortium name="The Broad Institute Genome Sequencing Center for Infectious Disease"/>
            <person name="Wu L."/>
            <person name="Ma J."/>
        </authorList>
    </citation>
    <scope>NUCLEOTIDE SEQUENCE [LARGE SCALE GENOMIC DNA]</scope>
    <source>
        <strain evidence="9 10">JCM 10664</strain>
    </source>
</reference>
<evidence type="ECO:0000313" key="9">
    <source>
        <dbReference type="EMBL" id="GAA0512471.1"/>
    </source>
</evidence>
<dbReference type="Pfam" id="PF19053">
    <property type="entry name" value="EccD"/>
    <property type="match status" value="1"/>
</dbReference>
<comment type="similarity">
    <text evidence="2">Belongs to the EccD/Snm4 family.</text>
</comment>
<sequence length="463" mass="48432">MNDATKDGTHQLCRLRLIIGSRALDMALPPDVALIDMLPGILRALGGKVADQGVEHEGWVLQRIGGTPLDETRTAEELGLLDGETIHVRPRAAALPPIDFDDLVAGIGEQTRTWDNRWSAERTRFMLLAFAAATFGLGALLLASGGLTPARMFTAAGAAVALVVTAAALNRALGDVVTATVLSLVAVPYAAIAGWLLPTVFGAQAPSSAFCAALFGTTALALGMIGVGAARLIHISGLVAGGQLTVITLIPAVTPATPAQAAGVGLLLCLVLTMFVPTASFRLAGLALPALPTRAEEFGQDIEPVPYRQVVHRSVIADHYMTALSATLGIVELGIFGVLVTSGGLWELTLTAVGGLLLLMRARNLDSMYQRWALLLPGGLAVFAVVWRAAVLVPPFERLVLVFVAILLIAVLLAVASLTLPGRQLRPYWGRALDIFDTACILAVIPILLAVLNVYALVRGLGG</sequence>
<feature type="transmembrane region" description="Helical" evidence="7">
    <location>
        <begin position="399"/>
        <end position="420"/>
    </location>
</feature>
<gene>
    <name evidence="9" type="ORF">GCM10009545_13110</name>
</gene>
<comment type="subcellular location">
    <subcellularLocation>
        <location evidence="1">Cell membrane</location>
        <topology evidence="1">Multi-pass membrane protein</topology>
    </subcellularLocation>
</comment>
<evidence type="ECO:0000313" key="10">
    <source>
        <dbReference type="Proteomes" id="UP001500220"/>
    </source>
</evidence>
<feature type="transmembrane region" description="Helical" evidence="7">
    <location>
        <begin position="176"/>
        <end position="197"/>
    </location>
</feature>